<name>A0A6V8KR40_9ACTN</name>
<gene>
    <name evidence="1" type="ORF">Phou_104840</name>
</gene>
<reference evidence="1 2" key="2">
    <citation type="submission" date="2020-03" db="EMBL/GenBank/DDBJ databases">
        <authorList>
            <person name="Ichikawa N."/>
            <person name="Kimura A."/>
            <person name="Kitahashi Y."/>
            <person name="Uohara A."/>
        </authorList>
    </citation>
    <scope>NUCLEOTIDE SEQUENCE [LARGE SCALE GENOMIC DNA]</scope>
    <source>
        <strain evidence="1 2">NBRC 108639</strain>
    </source>
</reference>
<dbReference type="Proteomes" id="UP000482800">
    <property type="component" value="Unassembled WGS sequence"/>
</dbReference>
<proteinExistence type="predicted"/>
<comment type="caution">
    <text evidence="1">The sequence shown here is derived from an EMBL/GenBank/DDBJ whole genome shotgun (WGS) entry which is preliminary data.</text>
</comment>
<evidence type="ECO:0000313" key="1">
    <source>
        <dbReference type="EMBL" id="GFJ86304.1"/>
    </source>
</evidence>
<accession>A0A6V8KR40</accession>
<dbReference type="AlphaFoldDB" id="A0A6V8KR40"/>
<sequence>MQAEWTTADVWVFAAIEGSGPDDGYTLAQIVAKADGINHAILLERELTQAVPRLLAAGLIGADAEADRYWHTEAGRALRQRWIKRGGLFSWGKAMMPALRRMGPPQDGEWRLPAGAFERAVQAHLAWGESMLKRRRS</sequence>
<protein>
    <submittedName>
        <fullName evidence="1">Uncharacterized protein</fullName>
    </submittedName>
</protein>
<dbReference type="EMBL" id="BLPF01000005">
    <property type="protein sequence ID" value="GFJ86304.1"/>
    <property type="molecule type" value="Genomic_DNA"/>
</dbReference>
<organism evidence="1 2">
    <name type="scientific">Phytohabitans houttuyneae</name>
    <dbReference type="NCBI Taxonomy" id="1076126"/>
    <lineage>
        <taxon>Bacteria</taxon>
        <taxon>Bacillati</taxon>
        <taxon>Actinomycetota</taxon>
        <taxon>Actinomycetes</taxon>
        <taxon>Micromonosporales</taxon>
        <taxon>Micromonosporaceae</taxon>
    </lineage>
</organism>
<keyword evidence="2" id="KW-1185">Reference proteome</keyword>
<reference evidence="1 2" key="1">
    <citation type="submission" date="2020-03" db="EMBL/GenBank/DDBJ databases">
        <title>Whole genome shotgun sequence of Phytohabitans houttuyneae NBRC 108639.</title>
        <authorList>
            <person name="Komaki H."/>
            <person name="Tamura T."/>
        </authorList>
    </citation>
    <scope>NUCLEOTIDE SEQUENCE [LARGE SCALE GENOMIC DNA]</scope>
    <source>
        <strain evidence="1 2">NBRC 108639</strain>
    </source>
</reference>
<dbReference type="RefSeq" id="WP_173072079.1">
    <property type="nucleotide sequence ID" value="NZ_BAABGO010000002.1"/>
</dbReference>
<evidence type="ECO:0000313" key="2">
    <source>
        <dbReference type="Proteomes" id="UP000482800"/>
    </source>
</evidence>